<name>A0A086J229_NEMA1</name>
<accession>A0A086J229</accession>
<organism evidence="5 6">
    <name type="scientific">Nematocida ausubeli (strain ATCC PRA-371 / ERTm2)</name>
    <name type="common">Nematode killer fungus</name>
    <dbReference type="NCBI Taxonomy" id="1913371"/>
    <lineage>
        <taxon>Eukaryota</taxon>
        <taxon>Fungi</taxon>
        <taxon>Fungi incertae sedis</taxon>
        <taxon>Microsporidia</taxon>
        <taxon>Nematocida</taxon>
    </lineage>
</organism>
<dbReference type="Proteomes" id="UP000054524">
    <property type="component" value="Unassembled WGS sequence"/>
</dbReference>
<protein>
    <recommendedName>
        <fullName evidence="4">Importin N-terminal domain-containing protein</fullName>
    </recommendedName>
</protein>
<evidence type="ECO:0000313" key="6">
    <source>
        <dbReference type="Proteomes" id="UP000054524"/>
    </source>
</evidence>
<proteinExistence type="predicted"/>
<dbReference type="GeneID" id="77676286"/>
<dbReference type="AlphaFoldDB" id="A0A086J229"/>
<dbReference type="InterPro" id="IPR001494">
    <property type="entry name" value="Importin-beta_N"/>
</dbReference>
<dbReference type="Pfam" id="PF03810">
    <property type="entry name" value="IBN_N"/>
    <property type="match status" value="1"/>
</dbReference>
<sequence>MTLKPEVNLRDCVVMTTKPDMETKKRAEKALDEISRNDGFLTGLLHLSSKDEEPSVRLLSALYFRRYLEKFWQIDGFDKETIIKEFPFILLSASKEGEKQLMVTLQYILKSEEVEKCEPLLKKVEEFIKSSEKSVVMIGLKMLNKVIISFIEDYKEEKHFECILDNVGVDIMNIIVAAIKEGNGELAAFGMKVLGHSCESYILPNVFKDHMFLQNVITVIEMCINTLYENVSTVKWSFRLLNGLLKKTKKKKTVPAFELFTRPDVLALLYRKTIDILSLYTRTGASPTVEAISFELIRNIMSKSVGWDIIRNDTPMITTRFILPAVSFTEELEESWESSQIDFMRECEARYTKNASTTASDLFLDIAKKSSNTPEALAYLVNAIIGEISGYTVNPTPELIRLRFGGLSLFKIAGKYIHSNQDVFNIVMNDIKAPHSIIQYISFSTLQYLSYYRAIPASVLDAFSVAVRSKDIGVVVESILCLPHLLTDPVICERLKGTIPGFIKLLLDLSNKIQIEALAIALEDVIMQCPEEARDIAPAISEAICTSVIQLMKQSVEEKEEEPEERYEVIDGYIRTIITLIESLEKAPESMQAMMVPIKRMVLIVGTNYPDFFPDLFSLLVSCSYCLKSVDGMYEIFELILKMPMDDLVIYINELSSVFDNFITYGKENMVKYIEPIFSILSEMMQDAITDYDFPYLCRIIESILLNMPQALGDKLSGFIKAAISLVLSDKEMITAVGSLISAVEIVLCSAILMPGETLAHLQKTNSLTFIMSSLESTYKKFERVHDLKLLLLFTGVLFSQPENTLPPQISVEQLMKIFIFVIEAFPGALSRREALKNSGEDEDYNQEGDSEYGDAQCFDEDPSFETPLDAINPFDYAKNICSLGQGTVIASAWRALPESDRQKIITLIQQK</sequence>
<dbReference type="PANTHER" id="PTHR10997">
    <property type="entry name" value="IMPORTIN-7, 8, 11"/>
    <property type="match status" value="1"/>
</dbReference>
<dbReference type="RefSeq" id="XP_052904752.1">
    <property type="nucleotide sequence ID" value="XM_053048947.1"/>
</dbReference>
<evidence type="ECO:0000256" key="3">
    <source>
        <dbReference type="ARBA" id="ARBA00023242"/>
    </source>
</evidence>
<dbReference type="GO" id="GO:0005635">
    <property type="term" value="C:nuclear envelope"/>
    <property type="evidence" value="ECO:0007669"/>
    <property type="project" value="TreeGrafter"/>
</dbReference>
<dbReference type="OrthoDB" id="760868at2759"/>
<dbReference type="Gene3D" id="1.25.10.10">
    <property type="entry name" value="Leucine-rich Repeat Variant"/>
    <property type="match status" value="1"/>
</dbReference>
<dbReference type="EMBL" id="AKIJ01000003">
    <property type="protein sequence ID" value="KFG26197.1"/>
    <property type="molecule type" value="Genomic_DNA"/>
</dbReference>
<comment type="caution">
    <text evidence="5">The sequence shown here is derived from an EMBL/GenBank/DDBJ whole genome shotgun (WGS) entry which is preliminary data.</text>
</comment>
<dbReference type="InterPro" id="IPR016024">
    <property type="entry name" value="ARM-type_fold"/>
</dbReference>
<dbReference type="GO" id="GO:0005829">
    <property type="term" value="C:cytosol"/>
    <property type="evidence" value="ECO:0007669"/>
    <property type="project" value="TreeGrafter"/>
</dbReference>
<evidence type="ECO:0000259" key="4">
    <source>
        <dbReference type="PROSITE" id="PS50166"/>
    </source>
</evidence>
<reference evidence="5 6" key="1">
    <citation type="journal article" date="2014" name="Genome Announc.">
        <title>Genome Sequence of the Microsporidian Species Nematocida sp1 Strain ERTm6 (ATCC PRA-372).</title>
        <authorList>
            <person name="Bakowski M.A."/>
            <person name="Priest M."/>
            <person name="Young S."/>
            <person name="Cuomo C.A."/>
            <person name="Troemel E.R."/>
        </authorList>
    </citation>
    <scope>NUCLEOTIDE SEQUENCE [LARGE SCALE GENOMIC DNA]</scope>
    <source>
        <strain evidence="5 6">ERTm6</strain>
    </source>
</reference>
<dbReference type="GO" id="GO:0006606">
    <property type="term" value="P:protein import into nucleus"/>
    <property type="evidence" value="ECO:0007669"/>
    <property type="project" value="TreeGrafter"/>
</dbReference>
<dbReference type="PROSITE" id="PS50166">
    <property type="entry name" value="IMPORTIN_B_NT"/>
    <property type="match status" value="1"/>
</dbReference>
<comment type="subcellular location">
    <subcellularLocation>
        <location evidence="1">Nucleus</location>
    </subcellularLocation>
</comment>
<dbReference type="SMART" id="SM00913">
    <property type="entry name" value="IBN_N"/>
    <property type="match status" value="1"/>
</dbReference>
<gene>
    <name evidence="5" type="ORF">NESG_01313</name>
</gene>
<evidence type="ECO:0000256" key="1">
    <source>
        <dbReference type="ARBA" id="ARBA00004123"/>
    </source>
</evidence>
<dbReference type="InterPro" id="IPR011989">
    <property type="entry name" value="ARM-like"/>
</dbReference>
<keyword evidence="2" id="KW-0813">Transport</keyword>
<dbReference type="SUPFAM" id="SSF48371">
    <property type="entry name" value="ARM repeat"/>
    <property type="match status" value="1"/>
</dbReference>
<dbReference type="HOGENOM" id="CLU_318587_0_0_1"/>
<evidence type="ECO:0000256" key="2">
    <source>
        <dbReference type="ARBA" id="ARBA00022448"/>
    </source>
</evidence>
<keyword evidence="3" id="KW-0539">Nucleus</keyword>
<dbReference type="GO" id="GO:0031267">
    <property type="term" value="F:small GTPase binding"/>
    <property type="evidence" value="ECO:0007669"/>
    <property type="project" value="InterPro"/>
</dbReference>
<evidence type="ECO:0000313" key="5">
    <source>
        <dbReference type="EMBL" id="KFG26197.1"/>
    </source>
</evidence>
<feature type="domain" description="Importin N-terminal" evidence="4">
    <location>
        <begin position="27"/>
        <end position="93"/>
    </location>
</feature>
<keyword evidence="6" id="KW-1185">Reference proteome</keyword>